<dbReference type="Pfam" id="PF01381">
    <property type="entry name" value="HTH_3"/>
    <property type="match status" value="1"/>
</dbReference>
<dbReference type="KEGG" id="ngl:RG1141_CH33000"/>
<dbReference type="Proteomes" id="UP000028186">
    <property type="component" value="Chromosome I"/>
</dbReference>
<dbReference type="Gene3D" id="1.10.260.40">
    <property type="entry name" value="lambda repressor-like DNA-binding domains"/>
    <property type="match status" value="1"/>
</dbReference>
<feature type="domain" description="HTH cro/C1-type" evidence="1">
    <location>
        <begin position="14"/>
        <end position="68"/>
    </location>
</feature>
<gene>
    <name evidence="2" type="ORF">RG1141_CH33000</name>
</gene>
<dbReference type="Pfam" id="PF17765">
    <property type="entry name" value="MLTR_LBD"/>
    <property type="match status" value="1"/>
</dbReference>
<reference evidence="3" key="1">
    <citation type="journal article" date="2014" name="BMC Genomics">
        <title>Genome sequencing of two Neorhizobium galegae strains reveals a noeT gene responsible for the unusual acetylation of the nodulation factors.</title>
        <authorList>
            <person name="Osterman J."/>
            <person name="Marsh J."/>
            <person name="Laine P.K."/>
            <person name="Zeng Z."/>
            <person name="Alatalo E."/>
            <person name="Sullivan J.T."/>
            <person name="Young J.P."/>
            <person name="Thomas-Oates J."/>
            <person name="Paulin L."/>
            <person name="Lindstrom K."/>
        </authorList>
    </citation>
    <scope>NUCLEOTIDE SEQUENCE [LARGE SCALE GENOMIC DNA]</scope>
    <source>
        <strain evidence="3">HAMBI 1141</strain>
    </source>
</reference>
<evidence type="ECO:0000313" key="3">
    <source>
        <dbReference type="Proteomes" id="UP000028186"/>
    </source>
</evidence>
<dbReference type="InterPro" id="IPR010982">
    <property type="entry name" value="Lambda_DNA-bd_dom_sf"/>
</dbReference>
<dbReference type="PROSITE" id="PS50943">
    <property type="entry name" value="HTH_CROC1"/>
    <property type="match status" value="1"/>
</dbReference>
<accession>A0A068TE34</accession>
<dbReference type="PANTHER" id="PTHR35010:SF4">
    <property type="entry name" value="BLL5781 PROTEIN"/>
    <property type="match status" value="1"/>
</dbReference>
<dbReference type="eggNOG" id="COG1396">
    <property type="taxonomic scope" value="Bacteria"/>
</dbReference>
<dbReference type="SUPFAM" id="SSF47413">
    <property type="entry name" value="lambda repressor-like DNA-binding domains"/>
    <property type="match status" value="1"/>
</dbReference>
<dbReference type="SMART" id="SM00530">
    <property type="entry name" value="HTH_XRE"/>
    <property type="match status" value="1"/>
</dbReference>
<evidence type="ECO:0000259" key="1">
    <source>
        <dbReference type="PROSITE" id="PS50943"/>
    </source>
</evidence>
<dbReference type="AlphaFoldDB" id="A0A068TE34"/>
<evidence type="ECO:0000313" key="2">
    <source>
        <dbReference type="EMBL" id="CDN55635.1"/>
    </source>
</evidence>
<dbReference type="InterPro" id="IPR041413">
    <property type="entry name" value="MLTR_LBD"/>
</dbReference>
<dbReference type="GO" id="GO:0003677">
    <property type="term" value="F:DNA binding"/>
    <property type="evidence" value="ECO:0007669"/>
    <property type="project" value="InterPro"/>
</dbReference>
<protein>
    <submittedName>
        <fullName evidence="2">Transcriptional regulator, XRE family</fullName>
    </submittedName>
</protein>
<dbReference type="HOGENOM" id="CLU_083309_0_0_5"/>
<organism evidence="2 3">
    <name type="scientific">Neorhizobium galegae bv. officinalis bv. officinalis str. HAMBI 1141</name>
    <dbReference type="NCBI Taxonomy" id="1028801"/>
    <lineage>
        <taxon>Bacteria</taxon>
        <taxon>Pseudomonadati</taxon>
        <taxon>Pseudomonadota</taxon>
        <taxon>Alphaproteobacteria</taxon>
        <taxon>Hyphomicrobiales</taxon>
        <taxon>Rhizobiaceae</taxon>
        <taxon>Rhizobium/Agrobacterium group</taxon>
        <taxon>Neorhizobium</taxon>
    </lineage>
</organism>
<proteinExistence type="predicted"/>
<dbReference type="InterPro" id="IPR001387">
    <property type="entry name" value="Cro/C1-type_HTH"/>
</dbReference>
<sequence length="275" mass="30326">MTTLAPARPLGDFLREWRRRRRMSQLDLALEAEISQRHLSFIESGRAAPSRDMLLHLAERLEVPLRERNPMLLAAGFAPVFAERKLDDPALQPARRAIDMVLKGHEPFPALAVDRHWTLVAANAAVAPLLADVADPSLIEGPVNVLRLSLHPQGLAPHIANLFEWRNHLLERLHQQIAATGDRVLKALLEELSGYPVPEDTSKSAPKHDYAGIAVPMDLRTEAGLLSFISTTTVFGTPVDVTLSELAVESFFPANDETARLLRQMAEAGPSKSDS</sequence>
<dbReference type="EMBL" id="HG938355">
    <property type="protein sequence ID" value="CDN55635.1"/>
    <property type="molecule type" value="Genomic_DNA"/>
</dbReference>
<dbReference type="PATRIC" id="fig|1028801.3.peg.3362"/>
<dbReference type="CDD" id="cd00093">
    <property type="entry name" value="HTH_XRE"/>
    <property type="match status" value="1"/>
</dbReference>
<dbReference type="PANTHER" id="PTHR35010">
    <property type="entry name" value="BLL4672 PROTEIN-RELATED"/>
    <property type="match status" value="1"/>
</dbReference>
<name>A0A068TE34_NEOGA</name>
<dbReference type="Gene3D" id="3.30.450.180">
    <property type="match status" value="1"/>
</dbReference>
<dbReference type="RefSeq" id="WP_038545820.1">
    <property type="nucleotide sequence ID" value="NZ_HG938355.1"/>
</dbReference>